<reference evidence="1 2" key="1">
    <citation type="journal article" date="2021" name="Elife">
        <title>Chloroplast acquisition without the gene transfer in kleptoplastic sea slugs, Plakobranchus ocellatus.</title>
        <authorList>
            <person name="Maeda T."/>
            <person name="Takahashi S."/>
            <person name="Yoshida T."/>
            <person name="Shimamura S."/>
            <person name="Takaki Y."/>
            <person name="Nagai Y."/>
            <person name="Toyoda A."/>
            <person name="Suzuki Y."/>
            <person name="Arimoto A."/>
            <person name="Ishii H."/>
            <person name="Satoh N."/>
            <person name="Nishiyama T."/>
            <person name="Hasebe M."/>
            <person name="Maruyama T."/>
            <person name="Minagawa J."/>
            <person name="Obokata J."/>
            <person name="Shigenobu S."/>
        </authorList>
    </citation>
    <scope>NUCLEOTIDE SEQUENCE [LARGE SCALE GENOMIC DNA]</scope>
</reference>
<dbReference type="AlphaFoldDB" id="A0AAV3WWC9"/>
<sequence>MYDLTGLQGTYPCLWFLMPQRSMYLPSNQCQLRSLESLLTDKPFIQLEKVRCTNIWCEYKDNICISNCPLCNHYLSLGKAGRKRKRSRAPHAETTEDAHILSAQVAETAESLSTSYMYSQNACSSISLASTPKESCRRLILETNPGSSSKPAFTTSRSTHIYDRQLNLTNKTSNRSSIYTILNIEIGQLHQLKLLFTKNKPPMIAHTLIDH</sequence>
<name>A0AAV3WWC9_9GAST</name>
<organism evidence="1 2">
    <name type="scientific">Plakobranchus ocellatus</name>
    <dbReference type="NCBI Taxonomy" id="259542"/>
    <lineage>
        <taxon>Eukaryota</taxon>
        <taxon>Metazoa</taxon>
        <taxon>Spiralia</taxon>
        <taxon>Lophotrochozoa</taxon>
        <taxon>Mollusca</taxon>
        <taxon>Gastropoda</taxon>
        <taxon>Heterobranchia</taxon>
        <taxon>Euthyneura</taxon>
        <taxon>Panpulmonata</taxon>
        <taxon>Sacoglossa</taxon>
        <taxon>Placobranchoidea</taxon>
        <taxon>Plakobranchidae</taxon>
        <taxon>Plakobranchus</taxon>
    </lineage>
</organism>
<proteinExistence type="predicted"/>
<keyword evidence="2" id="KW-1185">Reference proteome</keyword>
<evidence type="ECO:0000313" key="1">
    <source>
        <dbReference type="EMBL" id="GFN74405.1"/>
    </source>
</evidence>
<comment type="caution">
    <text evidence="1">The sequence shown here is derived from an EMBL/GenBank/DDBJ whole genome shotgun (WGS) entry which is preliminary data.</text>
</comment>
<gene>
    <name evidence="1" type="ORF">PoB_000091100</name>
</gene>
<evidence type="ECO:0000313" key="2">
    <source>
        <dbReference type="Proteomes" id="UP000735302"/>
    </source>
</evidence>
<protein>
    <submittedName>
        <fullName evidence="1">Uncharacterized protein</fullName>
    </submittedName>
</protein>
<dbReference type="Proteomes" id="UP000735302">
    <property type="component" value="Unassembled WGS sequence"/>
</dbReference>
<accession>A0AAV3WWC9</accession>
<dbReference type="EMBL" id="BLXT01000089">
    <property type="protein sequence ID" value="GFN74405.1"/>
    <property type="molecule type" value="Genomic_DNA"/>
</dbReference>